<evidence type="ECO:0008006" key="4">
    <source>
        <dbReference type="Google" id="ProtNLM"/>
    </source>
</evidence>
<evidence type="ECO:0000313" key="2">
    <source>
        <dbReference type="EMBL" id="TXT11213.1"/>
    </source>
</evidence>
<keyword evidence="1" id="KW-0732">Signal</keyword>
<accession>A0A7D8V2S2</accession>
<feature type="signal peptide" evidence="1">
    <location>
        <begin position="1"/>
        <end position="16"/>
    </location>
</feature>
<reference evidence="2 3" key="1">
    <citation type="journal article" date="2019" name="PLoS Genet.">
        <title>Convergent evolution of linked mating-type loci in basidiomycete fungi.</title>
        <authorList>
            <person name="Sun S."/>
            <person name="Coelho M.A."/>
            <person name="Heitman J."/>
            <person name="Nowrousian M."/>
        </authorList>
    </citation>
    <scope>NUCLEOTIDE SEQUENCE [LARGE SCALE GENOMIC DNA]</scope>
    <source>
        <strain evidence="2 3">CBS 4282</strain>
    </source>
</reference>
<evidence type="ECO:0000313" key="3">
    <source>
        <dbReference type="Proteomes" id="UP000473826"/>
    </source>
</evidence>
<feature type="chain" id="PRO_5028920758" description="Peroxisomal membrane protein PEX16" evidence="1">
    <location>
        <begin position="17"/>
        <end position="113"/>
    </location>
</feature>
<protein>
    <recommendedName>
        <fullName evidence="4">Peroxisomal membrane protein PEX16</fullName>
    </recommendedName>
</protein>
<organism evidence="2 3">
    <name type="scientific">Vanrija humicola</name>
    <name type="common">Yeast</name>
    <name type="synonym">Cryptococcus humicola</name>
    <dbReference type="NCBI Taxonomy" id="5417"/>
    <lineage>
        <taxon>Eukaryota</taxon>
        <taxon>Fungi</taxon>
        <taxon>Dikarya</taxon>
        <taxon>Basidiomycota</taxon>
        <taxon>Agaricomycotina</taxon>
        <taxon>Tremellomycetes</taxon>
        <taxon>Trichosporonales</taxon>
        <taxon>Trichosporonaceae</taxon>
        <taxon>Vanrija</taxon>
    </lineage>
</organism>
<evidence type="ECO:0000256" key="1">
    <source>
        <dbReference type="SAM" id="SignalP"/>
    </source>
</evidence>
<sequence>MRQRSTILLSAVLAAAAKFFKRDVYPALLTHANTVASRAILAADESKALVQALLIQVYWKDPTDTSAWRKIGWAIRMGYQFHWHLTRKRPLPENRQLALETLVSLGSVMLVPS</sequence>
<comment type="caution">
    <text evidence="2">The sequence shown here is derived from an EMBL/GenBank/DDBJ whole genome shotgun (WGS) entry which is preliminary data.</text>
</comment>
<gene>
    <name evidence="2" type="ORF">VHUM_01964</name>
</gene>
<dbReference type="EMBL" id="QKWK01000004">
    <property type="protein sequence ID" value="TXT11213.1"/>
    <property type="molecule type" value="Genomic_DNA"/>
</dbReference>
<dbReference type="OrthoDB" id="3163292at2759"/>
<dbReference type="AlphaFoldDB" id="A0A7D8V2S2"/>
<keyword evidence="3" id="KW-1185">Reference proteome</keyword>
<proteinExistence type="predicted"/>
<dbReference type="Proteomes" id="UP000473826">
    <property type="component" value="Unassembled WGS sequence"/>
</dbReference>
<name>A0A7D8V2S2_VANHU</name>